<dbReference type="InterPro" id="IPR022301">
    <property type="entry name" value="Integral_membrane_YjbE"/>
</dbReference>
<dbReference type="GO" id="GO:0016020">
    <property type="term" value="C:membrane"/>
    <property type="evidence" value="ECO:0007669"/>
    <property type="project" value="UniProtKB-SubCell"/>
</dbReference>
<feature type="transmembrane region" description="Helical" evidence="5">
    <location>
        <begin position="134"/>
        <end position="159"/>
    </location>
</feature>
<feature type="transmembrane region" description="Helical" evidence="5">
    <location>
        <begin position="165"/>
        <end position="186"/>
    </location>
</feature>
<proteinExistence type="predicted"/>
<dbReference type="Pfam" id="PF03741">
    <property type="entry name" value="TerC"/>
    <property type="match status" value="1"/>
</dbReference>
<dbReference type="EMBL" id="UINC01101263">
    <property type="protein sequence ID" value="SVC61935.1"/>
    <property type="molecule type" value="Genomic_DNA"/>
</dbReference>
<dbReference type="PANTHER" id="PTHR30238">
    <property type="entry name" value="MEMBRANE BOUND PREDICTED REDOX MODULATOR"/>
    <property type="match status" value="1"/>
</dbReference>
<keyword evidence="3 5" id="KW-1133">Transmembrane helix</keyword>
<evidence type="ECO:0000256" key="1">
    <source>
        <dbReference type="ARBA" id="ARBA00004141"/>
    </source>
</evidence>
<feature type="transmembrane region" description="Helical" evidence="5">
    <location>
        <begin position="91"/>
        <end position="109"/>
    </location>
</feature>
<evidence type="ECO:0008006" key="7">
    <source>
        <dbReference type="Google" id="ProtNLM"/>
    </source>
</evidence>
<comment type="subcellular location">
    <subcellularLocation>
        <location evidence="1">Membrane</location>
        <topology evidence="1">Multi-pass membrane protein</topology>
    </subcellularLocation>
</comment>
<organism evidence="6">
    <name type="scientific">marine metagenome</name>
    <dbReference type="NCBI Taxonomy" id="408172"/>
    <lineage>
        <taxon>unclassified sequences</taxon>
        <taxon>metagenomes</taxon>
        <taxon>ecological metagenomes</taxon>
    </lineage>
</organism>
<accession>A0A382NNP3</accession>
<feature type="transmembrane region" description="Helical" evidence="5">
    <location>
        <begin position="65"/>
        <end position="85"/>
    </location>
</feature>
<dbReference type="NCBIfam" id="TIGR03717">
    <property type="entry name" value="R_switched_YjbE"/>
    <property type="match status" value="1"/>
</dbReference>
<name>A0A382NNP3_9ZZZZ</name>
<feature type="transmembrane region" description="Helical" evidence="5">
    <location>
        <begin position="29"/>
        <end position="53"/>
    </location>
</feature>
<keyword evidence="4 5" id="KW-0472">Membrane</keyword>
<evidence type="ECO:0000256" key="3">
    <source>
        <dbReference type="ARBA" id="ARBA00022989"/>
    </source>
</evidence>
<dbReference type="PANTHER" id="PTHR30238:SF4">
    <property type="entry name" value="SLL1022 PROTEIN"/>
    <property type="match status" value="1"/>
</dbReference>
<evidence type="ECO:0000256" key="5">
    <source>
        <dbReference type="SAM" id="Phobius"/>
    </source>
</evidence>
<protein>
    <recommendedName>
        <fullName evidence="7">YjbE family integral membrane protein</fullName>
    </recommendedName>
</protein>
<evidence type="ECO:0000313" key="6">
    <source>
        <dbReference type="EMBL" id="SVC61935.1"/>
    </source>
</evidence>
<reference evidence="6" key="1">
    <citation type="submission" date="2018-05" db="EMBL/GenBank/DDBJ databases">
        <authorList>
            <person name="Lanie J.A."/>
            <person name="Ng W.-L."/>
            <person name="Kazmierczak K.M."/>
            <person name="Andrzejewski T.M."/>
            <person name="Davidsen T.M."/>
            <person name="Wayne K.J."/>
            <person name="Tettelin H."/>
            <person name="Glass J.I."/>
            <person name="Rusch D."/>
            <person name="Podicherti R."/>
            <person name="Tsui H.-C.T."/>
            <person name="Winkler M.E."/>
        </authorList>
    </citation>
    <scope>NUCLEOTIDE SEQUENCE</scope>
</reference>
<sequence>MLGFDCFSIVIQLKIYKVIEVFQDNQIQIFIFFQIVFIDILMAADNAIIIGLIAASFAKTDRQKIIMFGVFAAFFFRVVFALITVQLLEYPILKIIGGALLIWIILKLVHDLQLLDVFKTAKPKIIKPKKQPSFFGGVYAVIIADVTLSFDNVLGVAAAAREHTYLLIFGLLLSVFLIATAATFFAEYIKKHRWVGILGLVIILFVAVQLIAGGIEAQYPGFIPEPFKSWL</sequence>
<dbReference type="InterPro" id="IPR005496">
    <property type="entry name" value="Integral_membrane_TerC"/>
</dbReference>
<gene>
    <name evidence="6" type="ORF">METZ01_LOCUS314789</name>
</gene>
<evidence type="ECO:0000256" key="2">
    <source>
        <dbReference type="ARBA" id="ARBA00022692"/>
    </source>
</evidence>
<feature type="transmembrane region" description="Helical" evidence="5">
    <location>
        <begin position="193"/>
        <end position="212"/>
    </location>
</feature>
<evidence type="ECO:0000256" key="4">
    <source>
        <dbReference type="ARBA" id="ARBA00023136"/>
    </source>
</evidence>
<keyword evidence="2 5" id="KW-0812">Transmembrane</keyword>
<dbReference type="AlphaFoldDB" id="A0A382NNP3"/>